<dbReference type="InterPro" id="IPR029510">
    <property type="entry name" value="Ald_DH_CS_GLU"/>
</dbReference>
<dbReference type="InterPro" id="IPR016162">
    <property type="entry name" value="Ald_DH_N"/>
</dbReference>
<keyword evidence="3" id="KW-0520">NAD</keyword>
<dbReference type="CDD" id="cd07141">
    <property type="entry name" value="ALDH_F1AB_F2_RALDH1"/>
    <property type="match status" value="1"/>
</dbReference>
<dbReference type="Gene3D" id="3.40.605.10">
    <property type="entry name" value="Aldehyde Dehydrogenase, Chain A, domain 1"/>
    <property type="match status" value="1"/>
</dbReference>
<evidence type="ECO:0000313" key="7">
    <source>
        <dbReference type="Ensembl" id="ENSSFOP00015040403.1"/>
    </source>
</evidence>
<sequence length="482" mass="52791">IFYSTMCIFINNEWQNSVSGKVFPVYNPSNGEKICEVQEADKADVDKAVQAARLAFSLGSVWRTMDASERGRLLSRLADLVERDRTYLATLESLDSGKPFLSAFYVDLLGTIKTLRYFAGWADKIHGITIPMDGDYFSFTRNEPIGVCGQIIPWNFPLLMTAWKLAPALCCGNTVVLKPAEQTPLSCLYMGSLIKEAGFPPGVVNILPGFGPTAGAAIASHMGIDKVAFTGSTEVGKLIQEAAGRSNLKRVTLELGGKNPNIIFADADLDIAVEQAHQGVFFNNGQCCTSGSRVYVEEPIYEEFVRRSVERTKRRVVGSPFDPTTEQGPQVMTGAKKFIQSGINEGARLECGGKALGLKGFFIEPTIFSNVSDDMRIAKEEIFGPVQQIMKFKTIEEVIERANNSDYGLTAGVFTKDINKAMTVSTAMQAGTVWINCYNALSSQCPFGGFKMSGNGREMGEYGLREYSETKTITVKLLEKNS</sequence>
<evidence type="ECO:0000256" key="3">
    <source>
        <dbReference type="ARBA" id="ARBA00023027"/>
    </source>
</evidence>
<evidence type="ECO:0000313" key="8">
    <source>
        <dbReference type="Proteomes" id="UP000694397"/>
    </source>
</evidence>
<feature type="domain" description="Aldehyde dehydrogenase" evidence="6">
    <location>
        <begin position="14"/>
        <end position="473"/>
    </location>
</feature>
<dbReference type="GO" id="GO:0016620">
    <property type="term" value="F:oxidoreductase activity, acting on the aldehyde or oxo group of donors, NAD or NADP as acceptor"/>
    <property type="evidence" value="ECO:0007669"/>
    <property type="project" value="InterPro"/>
</dbReference>
<dbReference type="GeneTree" id="ENSGT00940000158898"/>
<keyword evidence="8" id="KW-1185">Reference proteome</keyword>
<dbReference type="InterPro" id="IPR016163">
    <property type="entry name" value="Ald_DH_C"/>
</dbReference>
<dbReference type="Proteomes" id="UP000694397">
    <property type="component" value="Chromosome 11"/>
</dbReference>
<dbReference type="FunFam" id="3.40.605.10:FF:000050">
    <property type="entry name" value="Aldehyde dehydrogenase, mitochondrial"/>
    <property type="match status" value="1"/>
</dbReference>
<name>A0A8C9SXR1_SCLFO</name>
<dbReference type="FunFam" id="3.40.605.10:FF:000026">
    <property type="entry name" value="Aldehyde dehydrogenase, putative"/>
    <property type="match status" value="1"/>
</dbReference>
<reference evidence="7" key="3">
    <citation type="submission" date="2025-09" db="UniProtKB">
        <authorList>
            <consortium name="Ensembl"/>
        </authorList>
    </citation>
    <scope>IDENTIFICATION</scope>
</reference>
<evidence type="ECO:0000259" key="6">
    <source>
        <dbReference type="Pfam" id="PF00171"/>
    </source>
</evidence>
<dbReference type="Ensembl" id="ENSSFOT00015041205.1">
    <property type="protein sequence ID" value="ENSSFOP00015040403.1"/>
    <property type="gene ID" value="ENSSFOG00015024093.2"/>
</dbReference>
<evidence type="ECO:0000256" key="5">
    <source>
        <dbReference type="RuleBase" id="RU003345"/>
    </source>
</evidence>
<dbReference type="SUPFAM" id="SSF53720">
    <property type="entry name" value="ALDH-like"/>
    <property type="match status" value="1"/>
</dbReference>
<feature type="active site" evidence="4">
    <location>
        <position position="254"/>
    </location>
</feature>
<comment type="similarity">
    <text evidence="1 5">Belongs to the aldehyde dehydrogenase family.</text>
</comment>
<reference evidence="7 8" key="1">
    <citation type="submission" date="2019-04" db="EMBL/GenBank/DDBJ databases">
        <authorList>
            <consortium name="Wellcome Sanger Institute Data Sharing"/>
        </authorList>
    </citation>
    <scope>NUCLEOTIDE SEQUENCE [LARGE SCALE GENOMIC DNA]</scope>
</reference>
<evidence type="ECO:0000256" key="2">
    <source>
        <dbReference type="ARBA" id="ARBA00023002"/>
    </source>
</evidence>
<dbReference type="InterPro" id="IPR015590">
    <property type="entry name" value="Aldehyde_DH_dom"/>
</dbReference>
<dbReference type="PROSITE" id="PS00687">
    <property type="entry name" value="ALDEHYDE_DEHYDR_GLU"/>
    <property type="match status" value="1"/>
</dbReference>
<dbReference type="PANTHER" id="PTHR11699">
    <property type="entry name" value="ALDEHYDE DEHYDROGENASE-RELATED"/>
    <property type="match status" value="1"/>
</dbReference>
<keyword evidence="2 5" id="KW-0560">Oxidoreductase</keyword>
<reference evidence="7" key="2">
    <citation type="submission" date="2025-08" db="UniProtKB">
        <authorList>
            <consortium name="Ensembl"/>
        </authorList>
    </citation>
    <scope>IDENTIFICATION</scope>
</reference>
<dbReference type="AlphaFoldDB" id="A0A8C9SXR1"/>
<proteinExistence type="inferred from homology"/>
<dbReference type="FunFam" id="3.40.309.10:FF:000001">
    <property type="entry name" value="Mitochondrial aldehyde dehydrogenase 2"/>
    <property type="match status" value="1"/>
</dbReference>
<dbReference type="Gene3D" id="3.40.309.10">
    <property type="entry name" value="Aldehyde Dehydrogenase, Chain A, domain 2"/>
    <property type="match status" value="1"/>
</dbReference>
<dbReference type="Pfam" id="PF00171">
    <property type="entry name" value="Aldedh"/>
    <property type="match status" value="1"/>
</dbReference>
<protein>
    <submittedName>
        <fullName evidence="7">Aldehyde dehydrogenase 1 family, member A2</fullName>
    </submittedName>
</protein>
<accession>A0A8C9SXR1</accession>
<evidence type="ECO:0000256" key="4">
    <source>
        <dbReference type="PROSITE-ProRule" id="PRU10007"/>
    </source>
</evidence>
<evidence type="ECO:0000256" key="1">
    <source>
        <dbReference type="ARBA" id="ARBA00009986"/>
    </source>
</evidence>
<dbReference type="InterPro" id="IPR016161">
    <property type="entry name" value="Ald_DH/histidinol_DH"/>
</dbReference>
<organism evidence="7 8">
    <name type="scientific">Scleropages formosus</name>
    <name type="common">Asian bonytongue</name>
    <name type="synonym">Osteoglossum formosum</name>
    <dbReference type="NCBI Taxonomy" id="113540"/>
    <lineage>
        <taxon>Eukaryota</taxon>
        <taxon>Metazoa</taxon>
        <taxon>Chordata</taxon>
        <taxon>Craniata</taxon>
        <taxon>Vertebrata</taxon>
        <taxon>Euteleostomi</taxon>
        <taxon>Actinopterygii</taxon>
        <taxon>Neopterygii</taxon>
        <taxon>Teleostei</taxon>
        <taxon>Osteoglossocephala</taxon>
        <taxon>Osteoglossomorpha</taxon>
        <taxon>Osteoglossiformes</taxon>
        <taxon>Osteoglossidae</taxon>
        <taxon>Scleropages</taxon>
    </lineage>
</organism>
<gene>
    <name evidence="7" type="primary">ALDH1A2</name>
    <name evidence="7" type="synonym">aldh1a2</name>
</gene>